<evidence type="ECO:0000256" key="3">
    <source>
        <dbReference type="ARBA" id="ARBA00022679"/>
    </source>
</evidence>
<accession>A0A1T4XEN4</accession>
<comment type="cofactor">
    <cofactor evidence="5">
        <name>pyridoxal 5'-phosphate</name>
        <dbReference type="ChEBI" id="CHEBI:597326"/>
    </cofactor>
    <text evidence="5">Binds 1 pyridoxal phosphate per subunit.</text>
</comment>
<reference evidence="7" key="1">
    <citation type="submission" date="2017-02" db="EMBL/GenBank/DDBJ databases">
        <authorList>
            <person name="Varghese N."/>
            <person name="Submissions S."/>
        </authorList>
    </citation>
    <scope>NUCLEOTIDE SEQUENCE [LARGE SCALE GENOMIC DNA]</scope>
    <source>
        <strain evidence="7">USBA 833</strain>
    </source>
</reference>
<dbReference type="EC" id="2.6.1.11" evidence="5"/>
<keyword evidence="5" id="KW-0055">Arginine biosynthesis</keyword>
<dbReference type="STRING" id="1147123.SAMN05443428_108100"/>
<keyword evidence="2 5" id="KW-0028">Amino-acid biosynthesis</keyword>
<gene>
    <name evidence="5" type="primary">argD</name>
    <name evidence="6" type="ORF">SAMN05443428_108100</name>
</gene>
<dbReference type="GO" id="GO:0030170">
    <property type="term" value="F:pyridoxal phosphate binding"/>
    <property type="evidence" value="ECO:0007669"/>
    <property type="project" value="InterPro"/>
</dbReference>
<feature type="binding site" evidence="5">
    <location>
        <position position="271"/>
    </location>
    <ligand>
        <name>N(2)-acetyl-L-ornithine</name>
        <dbReference type="ChEBI" id="CHEBI:57805"/>
    </ligand>
</feature>
<dbReference type="GO" id="GO:0005737">
    <property type="term" value="C:cytoplasm"/>
    <property type="evidence" value="ECO:0007669"/>
    <property type="project" value="UniProtKB-SubCell"/>
</dbReference>
<dbReference type="SUPFAM" id="SSF53383">
    <property type="entry name" value="PLP-dependent transferases"/>
    <property type="match status" value="1"/>
</dbReference>
<dbReference type="PIRSF" id="PIRSF000521">
    <property type="entry name" value="Transaminase_4ab_Lys_Orn"/>
    <property type="match status" value="1"/>
</dbReference>
<keyword evidence="4 5" id="KW-0663">Pyridoxal phosphate</keyword>
<evidence type="ECO:0000256" key="1">
    <source>
        <dbReference type="ARBA" id="ARBA00022576"/>
    </source>
</evidence>
<sequence length="387" mass="42583">MPECNIMNTYNRFAVIFTKGYGSRVFDINGKEYIDFVSGVAVNCLGHCHPAITSALNYQSQNLIHVSNLYYTDKQIELSEKLINLSHHKSVFFCNSGTEANEAALKLSRKYGKLKKETKSKIIYMKNSFHGRTMGALSVTGQIKYQTDFSPLIPNVEAVTFNDIDEIKKAIDDNTCGVILEPIQGEGGIICAEKDYLLEVRRLCDTFDCLLIFDEVQCGIGRTGKFFAYENFGVIPDVVCLAKGLGGGFPIGAILANEKADAAFTKGDHGSTFGGNPLACAVASSVLDEIINKNILNNVIDISLYIKDKLNHFKEKYNVIDEIKGLGLLLGINLKIDSKGFIKKCFDKGLLLVGAGSNTVRLLPPLNLNYKDADAALSIIEEVIKEY</sequence>
<protein>
    <recommendedName>
        <fullName evidence="5">Acetylornithine aminotransferase</fullName>
        <shortName evidence="5">ACOAT</shortName>
        <ecNumber evidence="5">2.6.1.11</ecNumber>
    </recommendedName>
</protein>
<evidence type="ECO:0000256" key="4">
    <source>
        <dbReference type="ARBA" id="ARBA00022898"/>
    </source>
</evidence>
<comment type="miscellaneous">
    <text evidence="5">May also have succinyldiaminopimelate aminotransferase activity, thus carrying out the corresponding step in lysine biosynthesis.</text>
</comment>
<dbReference type="Pfam" id="PF00202">
    <property type="entry name" value="Aminotran_3"/>
    <property type="match status" value="1"/>
</dbReference>
<dbReference type="FunFam" id="3.40.640.10:FF:000004">
    <property type="entry name" value="Acetylornithine aminotransferase"/>
    <property type="match status" value="1"/>
</dbReference>
<dbReference type="HAMAP" id="MF_01107">
    <property type="entry name" value="ArgD_aminotrans_3"/>
    <property type="match status" value="1"/>
</dbReference>
<dbReference type="CDD" id="cd00610">
    <property type="entry name" value="OAT_like"/>
    <property type="match status" value="1"/>
</dbReference>
<dbReference type="NCBIfam" id="TIGR00707">
    <property type="entry name" value="argD"/>
    <property type="match status" value="1"/>
</dbReference>
<dbReference type="Gene3D" id="3.90.1150.10">
    <property type="entry name" value="Aspartate Aminotransferase, domain 1"/>
    <property type="match status" value="1"/>
</dbReference>
<comment type="subcellular location">
    <subcellularLocation>
        <location evidence="5">Cytoplasm</location>
    </subcellularLocation>
</comment>
<dbReference type="GO" id="GO:0042802">
    <property type="term" value="F:identical protein binding"/>
    <property type="evidence" value="ECO:0007669"/>
    <property type="project" value="TreeGrafter"/>
</dbReference>
<dbReference type="Gene3D" id="3.40.640.10">
    <property type="entry name" value="Type I PLP-dependent aspartate aminotransferase-like (Major domain)"/>
    <property type="match status" value="1"/>
</dbReference>
<dbReference type="OrthoDB" id="9801052at2"/>
<keyword evidence="1 5" id="KW-0032">Aminotransferase</keyword>
<comment type="pathway">
    <text evidence="5">Amino-acid biosynthesis; L-arginine biosynthesis; N(2)-acetyl-L-ornithine from L-glutamate: step 4/4.</text>
</comment>
<comment type="catalytic activity">
    <reaction evidence="5">
        <text>N(2)-acetyl-L-ornithine + 2-oxoglutarate = N-acetyl-L-glutamate 5-semialdehyde + L-glutamate</text>
        <dbReference type="Rhea" id="RHEA:18049"/>
        <dbReference type="ChEBI" id="CHEBI:16810"/>
        <dbReference type="ChEBI" id="CHEBI:29123"/>
        <dbReference type="ChEBI" id="CHEBI:29985"/>
        <dbReference type="ChEBI" id="CHEBI:57805"/>
        <dbReference type="EC" id="2.6.1.11"/>
    </reaction>
</comment>
<dbReference type="NCBIfam" id="NF002325">
    <property type="entry name" value="PRK01278.1"/>
    <property type="match status" value="1"/>
</dbReference>
<organism evidence="6 7">
    <name type="scientific">Caloramator quimbayensis</name>
    <dbReference type="NCBI Taxonomy" id="1147123"/>
    <lineage>
        <taxon>Bacteria</taxon>
        <taxon>Bacillati</taxon>
        <taxon>Bacillota</taxon>
        <taxon>Clostridia</taxon>
        <taxon>Eubacteriales</taxon>
        <taxon>Clostridiaceae</taxon>
        <taxon>Caloramator</taxon>
    </lineage>
</organism>
<dbReference type="InterPro" id="IPR004636">
    <property type="entry name" value="AcOrn/SuccOrn_fam"/>
</dbReference>
<dbReference type="InterPro" id="IPR015422">
    <property type="entry name" value="PyrdxlP-dep_Trfase_small"/>
</dbReference>
<feature type="binding site" evidence="5">
    <location>
        <position position="129"/>
    </location>
    <ligand>
        <name>pyridoxal 5'-phosphate</name>
        <dbReference type="ChEBI" id="CHEBI:597326"/>
    </ligand>
</feature>
<evidence type="ECO:0000313" key="6">
    <source>
        <dbReference type="EMBL" id="SKA88010.1"/>
    </source>
</evidence>
<name>A0A1T4XEN4_9CLOT</name>
<dbReference type="RefSeq" id="WP_078696403.1">
    <property type="nucleotide sequence ID" value="NZ_FUYH01000008.1"/>
</dbReference>
<dbReference type="InterPro" id="IPR015421">
    <property type="entry name" value="PyrdxlP-dep_Trfase_major"/>
</dbReference>
<dbReference type="EMBL" id="FUYH01000008">
    <property type="protein sequence ID" value="SKA88010.1"/>
    <property type="molecule type" value="Genomic_DNA"/>
</dbReference>
<feature type="binding site" evidence="5">
    <location>
        <position position="272"/>
    </location>
    <ligand>
        <name>pyridoxal 5'-phosphate</name>
        <dbReference type="ChEBI" id="CHEBI:597326"/>
    </ligand>
</feature>
<feature type="binding site" evidence="5">
    <location>
        <begin position="214"/>
        <end position="217"/>
    </location>
    <ligand>
        <name>pyridoxal 5'-phosphate</name>
        <dbReference type="ChEBI" id="CHEBI:597326"/>
    </ligand>
</feature>
<dbReference type="Proteomes" id="UP000190105">
    <property type="component" value="Unassembled WGS sequence"/>
</dbReference>
<dbReference type="PROSITE" id="PS00600">
    <property type="entry name" value="AA_TRANSFER_CLASS_3"/>
    <property type="match status" value="1"/>
</dbReference>
<comment type="similarity">
    <text evidence="5">Belongs to the class-III pyridoxal-phosphate-dependent aminotransferase family. ArgD subfamily.</text>
</comment>
<keyword evidence="7" id="KW-1185">Reference proteome</keyword>
<keyword evidence="3 5" id="KW-0808">Transferase</keyword>
<dbReference type="GO" id="GO:0003992">
    <property type="term" value="F:N2-acetyl-L-ornithine:2-oxoglutarate 5-aminotransferase activity"/>
    <property type="evidence" value="ECO:0007669"/>
    <property type="project" value="UniProtKB-UniRule"/>
</dbReference>
<keyword evidence="5" id="KW-0963">Cytoplasm</keyword>
<evidence type="ECO:0000256" key="2">
    <source>
        <dbReference type="ARBA" id="ARBA00022605"/>
    </source>
</evidence>
<dbReference type="GO" id="GO:0006526">
    <property type="term" value="P:L-arginine biosynthetic process"/>
    <property type="evidence" value="ECO:0007669"/>
    <property type="project" value="UniProtKB-UniRule"/>
</dbReference>
<dbReference type="AlphaFoldDB" id="A0A1T4XEN4"/>
<dbReference type="PANTHER" id="PTHR11986">
    <property type="entry name" value="AMINOTRANSFERASE CLASS III"/>
    <property type="match status" value="1"/>
</dbReference>
<dbReference type="InterPro" id="IPR050103">
    <property type="entry name" value="Class-III_PLP-dep_AT"/>
</dbReference>
<dbReference type="UniPathway" id="UPA00068">
    <property type="reaction ID" value="UER00109"/>
</dbReference>
<evidence type="ECO:0000256" key="5">
    <source>
        <dbReference type="HAMAP-Rule" id="MF_01107"/>
    </source>
</evidence>
<dbReference type="InterPro" id="IPR005814">
    <property type="entry name" value="Aminotrans_3"/>
</dbReference>
<comment type="subunit">
    <text evidence="5">Homodimer.</text>
</comment>
<proteinExistence type="inferred from homology"/>
<dbReference type="PANTHER" id="PTHR11986:SF79">
    <property type="entry name" value="ACETYLORNITHINE AMINOTRANSFERASE, MITOCHONDRIAL"/>
    <property type="match status" value="1"/>
</dbReference>
<feature type="binding site" evidence="5">
    <location>
        <begin position="97"/>
        <end position="98"/>
    </location>
    <ligand>
        <name>pyridoxal 5'-phosphate</name>
        <dbReference type="ChEBI" id="CHEBI:597326"/>
    </ligand>
</feature>
<dbReference type="InterPro" id="IPR049704">
    <property type="entry name" value="Aminotrans_3_PPA_site"/>
</dbReference>
<feature type="modified residue" description="N6-(pyridoxal phosphate)lysine" evidence="5">
    <location>
        <position position="243"/>
    </location>
</feature>
<evidence type="ECO:0000313" key="7">
    <source>
        <dbReference type="Proteomes" id="UP000190105"/>
    </source>
</evidence>
<dbReference type="InterPro" id="IPR015424">
    <property type="entry name" value="PyrdxlP-dep_Trfase"/>
</dbReference>
<feature type="binding site" evidence="5">
    <location>
        <position position="132"/>
    </location>
    <ligand>
        <name>N(2)-acetyl-L-ornithine</name>
        <dbReference type="ChEBI" id="CHEBI:57805"/>
    </ligand>
</feature>